<dbReference type="AlphaFoldDB" id="A0A3Q9I7B9"/>
<dbReference type="PROSITE" id="PS50075">
    <property type="entry name" value="CARRIER"/>
    <property type="match status" value="1"/>
</dbReference>
<dbReference type="Pfam" id="PF00550">
    <property type="entry name" value="PP-binding"/>
    <property type="match status" value="1"/>
</dbReference>
<evidence type="ECO:0000259" key="1">
    <source>
        <dbReference type="PROSITE" id="PS50075"/>
    </source>
</evidence>
<dbReference type="Gene3D" id="1.10.1200.10">
    <property type="entry name" value="ACP-like"/>
    <property type="match status" value="1"/>
</dbReference>
<organism evidence="2 3">
    <name type="scientific">Paenibacillus lutimineralis</name>
    <dbReference type="NCBI Taxonomy" id="2707005"/>
    <lineage>
        <taxon>Bacteria</taxon>
        <taxon>Bacillati</taxon>
        <taxon>Bacillota</taxon>
        <taxon>Bacilli</taxon>
        <taxon>Bacillales</taxon>
        <taxon>Paenibacillaceae</taxon>
        <taxon>Paenibacillus</taxon>
    </lineage>
</organism>
<evidence type="ECO:0000313" key="2">
    <source>
        <dbReference type="EMBL" id="AZS14182.1"/>
    </source>
</evidence>
<keyword evidence="3" id="KW-1185">Reference proteome</keyword>
<dbReference type="SUPFAM" id="SSF47336">
    <property type="entry name" value="ACP-like"/>
    <property type="match status" value="1"/>
</dbReference>
<dbReference type="RefSeq" id="WP_126996599.1">
    <property type="nucleotide sequence ID" value="NZ_CP034346.1"/>
</dbReference>
<dbReference type="EMBL" id="CP034346">
    <property type="protein sequence ID" value="AZS14182.1"/>
    <property type="molecule type" value="Genomic_DNA"/>
</dbReference>
<accession>A0A3Q9I7B9</accession>
<sequence length="82" mass="9216">MQRQEQVTMIVAKLTRIPAGELSLETDIFESRLLTSLGLLDLVSSLEEEFNIIILPEELIHENFASIRTIIDFVDGKLAEAS</sequence>
<protein>
    <recommendedName>
        <fullName evidence="1">Carrier domain-containing protein</fullName>
    </recommendedName>
</protein>
<dbReference type="OrthoDB" id="2665410at2"/>
<gene>
    <name evidence="2" type="ORF">EI981_06730</name>
</gene>
<dbReference type="Proteomes" id="UP000270678">
    <property type="component" value="Chromosome"/>
</dbReference>
<dbReference type="InterPro" id="IPR009081">
    <property type="entry name" value="PP-bd_ACP"/>
</dbReference>
<evidence type="ECO:0000313" key="3">
    <source>
        <dbReference type="Proteomes" id="UP000270678"/>
    </source>
</evidence>
<feature type="domain" description="Carrier" evidence="1">
    <location>
        <begin position="1"/>
        <end position="78"/>
    </location>
</feature>
<dbReference type="InterPro" id="IPR036736">
    <property type="entry name" value="ACP-like_sf"/>
</dbReference>
<dbReference type="KEGG" id="plut:EI981_06730"/>
<name>A0A3Q9I7B9_9BACL</name>
<proteinExistence type="predicted"/>
<reference evidence="3" key="1">
    <citation type="submission" date="2018-12" db="EMBL/GenBank/DDBJ databases">
        <title>Complete genome sequence of Paenibacillus sp. MBLB1234.</title>
        <authorList>
            <person name="Nam Y.-D."/>
            <person name="Kang J."/>
            <person name="Chung W.-H."/>
            <person name="Park Y.S."/>
        </authorList>
    </citation>
    <scope>NUCLEOTIDE SEQUENCE [LARGE SCALE GENOMIC DNA]</scope>
    <source>
        <strain evidence="3">MBLB1234</strain>
    </source>
</reference>